<dbReference type="InterPro" id="IPR039426">
    <property type="entry name" value="TonB-dep_rcpt-like"/>
</dbReference>
<evidence type="ECO:0000256" key="3">
    <source>
        <dbReference type="ARBA" id="ARBA00022452"/>
    </source>
</evidence>
<keyword evidence="7 8" id="KW-0998">Cell outer membrane</keyword>
<evidence type="ECO:0000259" key="11">
    <source>
        <dbReference type="Pfam" id="PF00593"/>
    </source>
</evidence>
<dbReference type="InterPro" id="IPR023997">
    <property type="entry name" value="TonB-dep_OMP_SusC/RagA_CS"/>
</dbReference>
<dbReference type="InterPro" id="IPR023996">
    <property type="entry name" value="TonB-dep_OMP_SusC/RagA"/>
</dbReference>
<dbReference type="PROSITE" id="PS52016">
    <property type="entry name" value="TONB_DEPENDENT_REC_3"/>
    <property type="match status" value="1"/>
</dbReference>
<dbReference type="AlphaFoldDB" id="A0A291QXK3"/>
<evidence type="ECO:0000256" key="5">
    <source>
        <dbReference type="ARBA" id="ARBA00023077"/>
    </source>
</evidence>
<dbReference type="KEGG" id="cbae:COR50_16910"/>
<evidence type="ECO:0008006" key="15">
    <source>
        <dbReference type="Google" id="ProtNLM"/>
    </source>
</evidence>
<dbReference type="InterPro" id="IPR037066">
    <property type="entry name" value="Plug_dom_sf"/>
</dbReference>
<feature type="domain" description="TonB-dependent receptor-like beta-barrel" evidence="11">
    <location>
        <begin position="334"/>
        <end position="900"/>
    </location>
</feature>
<keyword evidence="3 8" id="KW-1134">Transmembrane beta strand</keyword>
<dbReference type="RefSeq" id="WP_098195079.1">
    <property type="nucleotide sequence ID" value="NZ_CP023777.1"/>
</dbReference>
<evidence type="ECO:0000256" key="8">
    <source>
        <dbReference type="PROSITE-ProRule" id="PRU01360"/>
    </source>
</evidence>
<feature type="domain" description="TonB-dependent receptor plug" evidence="12">
    <location>
        <begin position="62"/>
        <end position="158"/>
    </location>
</feature>
<evidence type="ECO:0000256" key="9">
    <source>
        <dbReference type="RuleBase" id="RU003357"/>
    </source>
</evidence>
<comment type="similarity">
    <text evidence="8 9">Belongs to the TonB-dependent receptor family.</text>
</comment>
<dbReference type="Pfam" id="PF07715">
    <property type="entry name" value="Plug"/>
    <property type="match status" value="1"/>
</dbReference>
<keyword evidence="2 8" id="KW-0813">Transport</keyword>
<dbReference type="Gene3D" id="2.40.170.20">
    <property type="entry name" value="TonB-dependent receptor, beta-barrel domain"/>
    <property type="match status" value="1"/>
</dbReference>
<evidence type="ECO:0000313" key="13">
    <source>
        <dbReference type="EMBL" id="ATL48706.1"/>
    </source>
</evidence>
<organism evidence="13 14">
    <name type="scientific">Chitinophaga caeni</name>
    <dbReference type="NCBI Taxonomy" id="2029983"/>
    <lineage>
        <taxon>Bacteria</taxon>
        <taxon>Pseudomonadati</taxon>
        <taxon>Bacteroidota</taxon>
        <taxon>Chitinophagia</taxon>
        <taxon>Chitinophagales</taxon>
        <taxon>Chitinophagaceae</taxon>
        <taxon>Chitinophaga</taxon>
    </lineage>
</organism>
<gene>
    <name evidence="13" type="ORF">COR50_16910</name>
</gene>
<sequence>MKLFPINKPGARYMKQWGWALAAAISLKASAQSDTTVLLKNDSSWLSQKVQLWNKQSSKADYVGAAGSIYNKDVNSTPVADVTNLMAGRIAGLYTLQLSGMNGADAAAFYLRGRTPIIVIDGVVRSFTNFNPDEIESITVLKDALATAMYGQRAANGAIVITTRNAGKHNFEINASAQAGVMDFLYKPKLANAFQYATLYNEAQENMTPGSTPRYTQDELAAWSNHTNDPYAQPDVNWYDEIIKQNPLQQRYNISLAGKSSNYHYFTSLEHFAQGGNFITSPSNSYSTNNDYKRYNIRTNAAVAFNKDIELTLNVFGSLATGYQPGVGTVSLANNITSTPQTAYPVYNADGSYGGNSQWTNNLHAGAVSSGYLVNTERTIAADMALKYKLDDFVKGLWVKGQLSMNNYYLEMIDRSKSFAVYQPDDANPGEYIRYGENGLVDAGTAEVNSQIRQSYYNAMIGYDRSWKSHQLNLLATYNVDNNINNFTELDLQYKNLGLNASYNWNKTYFAELGLNYGAMNRYEPGKRGAVFPSLGLGWVLSNMPFFHPKNISYLKIRASVGQSAWGDPNSYFAYLQNFTIGTTGYNVGETNSNISGVEEARLVNKGITWEKALKLNIGVDASFYDGQLSLTADYYRNKYSDELMVRGQNSGIMGIPFPEENIGESRYSGFEASVNFSPKTSGAFKYFVNANFSAAKNTLLYNGNPQYPYSWLNRTGHPVGQSFGLVADGFYQESTDITKTANWQGYTPQPGDIMYKDLNGDGVINALDQQAIGTEKPLLYYGLSAGFSFKGLDFSFLVQGVNNRNFYLGPNESSAFYNGYGNVLEMHMDRWTPANNVNAAFPRLSLGTNINNNQTSTFWMRSGDYIRLKNVEIGYNFKSLLFPHGKIRTLRLFMNGYNLLTWKKDEGDFDPESRMSIFSNQRIINGGITLGL</sequence>
<evidence type="ECO:0000256" key="10">
    <source>
        <dbReference type="SAM" id="SignalP"/>
    </source>
</evidence>
<evidence type="ECO:0000259" key="12">
    <source>
        <dbReference type="Pfam" id="PF07715"/>
    </source>
</evidence>
<dbReference type="SUPFAM" id="SSF56935">
    <property type="entry name" value="Porins"/>
    <property type="match status" value="1"/>
</dbReference>
<feature type="chain" id="PRO_5012041781" description="SusC/RagA family TonB-linked outer membrane protein" evidence="10">
    <location>
        <begin position="32"/>
        <end position="933"/>
    </location>
</feature>
<keyword evidence="14" id="KW-1185">Reference proteome</keyword>
<dbReference type="EMBL" id="CP023777">
    <property type="protein sequence ID" value="ATL48706.1"/>
    <property type="molecule type" value="Genomic_DNA"/>
</dbReference>
<dbReference type="Proteomes" id="UP000220133">
    <property type="component" value="Chromosome"/>
</dbReference>
<keyword evidence="4 8" id="KW-0812">Transmembrane</keyword>
<accession>A0A291QXK3</accession>
<dbReference type="NCBIfam" id="TIGR04057">
    <property type="entry name" value="SusC_RagA_signa"/>
    <property type="match status" value="1"/>
</dbReference>
<dbReference type="Pfam" id="PF00593">
    <property type="entry name" value="TonB_dep_Rec_b-barrel"/>
    <property type="match status" value="1"/>
</dbReference>
<evidence type="ECO:0000256" key="6">
    <source>
        <dbReference type="ARBA" id="ARBA00023136"/>
    </source>
</evidence>
<evidence type="ECO:0000256" key="7">
    <source>
        <dbReference type="ARBA" id="ARBA00023237"/>
    </source>
</evidence>
<evidence type="ECO:0000256" key="2">
    <source>
        <dbReference type="ARBA" id="ARBA00022448"/>
    </source>
</evidence>
<feature type="signal peptide" evidence="10">
    <location>
        <begin position="1"/>
        <end position="31"/>
    </location>
</feature>
<dbReference type="InterPro" id="IPR000531">
    <property type="entry name" value="Beta-barrel_TonB"/>
</dbReference>
<keyword evidence="10" id="KW-0732">Signal</keyword>
<evidence type="ECO:0000256" key="1">
    <source>
        <dbReference type="ARBA" id="ARBA00004571"/>
    </source>
</evidence>
<reference evidence="13 14" key="1">
    <citation type="submission" date="2017-10" db="EMBL/GenBank/DDBJ databases">
        <title>Paenichitinophaga pekingensis gen. nov., sp. nov., isolated from activated sludge.</title>
        <authorList>
            <person name="Jin D."/>
            <person name="Kong X."/>
            <person name="Deng Y."/>
            <person name="Bai Z."/>
        </authorList>
    </citation>
    <scope>NUCLEOTIDE SEQUENCE [LARGE SCALE GENOMIC DNA]</scope>
    <source>
        <strain evidence="13 14">13</strain>
    </source>
</reference>
<protein>
    <recommendedName>
        <fullName evidence="15">SusC/RagA family TonB-linked outer membrane protein</fullName>
    </recommendedName>
</protein>
<keyword evidence="5 9" id="KW-0798">TonB box</keyword>
<dbReference type="InterPro" id="IPR012910">
    <property type="entry name" value="Plug_dom"/>
</dbReference>
<evidence type="ECO:0000256" key="4">
    <source>
        <dbReference type="ARBA" id="ARBA00022692"/>
    </source>
</evidence>
<name>A0A291QXK3_9BACT</name>
<proteinExistence type="inferred from homology"/>
<dbReference type="NCBIfam" id="TIGR04056">
    <property type="entry name" value="OMP_RagA_SusC"/>
    <property type="match status" value="1"/>
</dbReference>
<dbReference type="InterPro" id="IPR036942">
    <property type="entry name" value="Beta-barrel_TonB_sf"/>
</dbReference>
<dbReference type="OrthoDB" id="9768177at2"/>
<evidence type="ECO:0000313" key="14">
    <source>
        <dbReference type="Proteomes" id="UP000220133"/>
    </source>
</evidence>
<dbReference type="Gene3D" id="2.170.130.10">
    <property type="entry name" value="TonB-dependent receptor, plug domain"/>
    <property type="match status" value="1"/>
</dbReference>
<keyword evidence="6 8" id="KW-0472">Membrane</keyword>
<comment type="subcellular location">
    <subcellularLocation>
        <location evidence="1 8">Cell outer membrane</location>
        <topology evidence="1 8">Multi-pass membrane protein</topology>
    </subcellularLocation>
</comment>
<dbReference type="GO" id="GO:0009279">
    <property type="term" value="C:cell outer membrane"/>
    <property type="evidence" value="ECO:0007669"/>
    <property type="project" value="UniProtKB-SubCell"/>
</dbReference>